<feature type="domain" description="UspA" evidence="1">
    <location>
        <begin position="13"/>
        <end position="161"/>
    </location>
</feature>
<dbReference type="EMBL" id="NIVC01000725">
    <property type="protein sequence ID" value="PAA77759.1"/>
    <property type="molecule type" value="Genomic_DNA"/>
</dbReference>
<evidence type="ECO:0000259" key="1">
    <source>
        <dbReference type="Pfam" id="PF00582"/>
    </source>
</evidence>
<dbReference type="SUPFAM" id="SSF52402">
    <property type="entry name" value="Adenine nucleotide alpha hydrolases-like"/>
    <property type="match status" value="1"/>
</dbReference>
<dbReference type="Gene3D" id="3.40.50.620">
    <property type="entry name" value="HUPs"/>
    <property type="match status" value="1"/>
</dbReference>
<dbReference type="AlphaFoldDB" id="A0A267FXM8"/>
<sequence length="163" mass="17945">FRSIFQRINMSTNRRILLAVDGSEHSDRALKFYAESIWQPGDEVIFVYCVEPPRLSLSDMVSSGASDAFARGVESAVQHGHRLADELRAKCTVLGVTSTVRFVERMEPNGAGAAIVDVSQEEAVTCLVLGSRGLGKFRRTFLGSVSDYVLHHSRKPVLIVPPQ</sequence>
<evidence type="ECO:0000313" key="2">
    <source>
        <dbReference type="EMBL" id="PAA77759.1"/>
    </source>
</evidence>
<evidence type="ECO:0000313" key="3">
    <source>
        <dbReference type="Proteomes" id="UP000215902"/>
    </source>
</evidence>
<feature type="non-terminal residue" evidence="2">
    <location>
        <position position="1"/>
    </location>
</feature>
<dbReference type="PANTHER" id="PTHR46989:SF3">
    <property type="entry name" value="USPA DOMAIN-CONTAINING PROTEIN"/>
    <property type="match status" value="1"/>
</dbReference>
<accession>A0A267FXM8</accession>
<protein>
    <recommendedName>
        <fullName evidence="1">UspA domain-containing protein</fullName>
    </recommendedName>
</protein>
<name>A0A267FXM8_9PLAT</name>
<dbReference type="CDD" id="cd23659">
    <property type="entry name" value="USP_At3g01520-like"/>
    <property type="match status" value="1"/>
</dbReference>
<dbReference type="InterPro" id="IPR006016">
    <property type="entry name" value="UspA"/>
</dbReference>
<dbReference type="STRING" id="282301.A0A267FXM8"/>
<dbReference type="InterPro" id="IPR006015">
    <property type="entry name" value="Universal_stress_UspA"/>
</dbReference>
<reference evidence="2 3" key="1">
    <citation type="submission" date="2017-06" db="EMBL/GenBank/DDBJ databases">
        <title>A platform for efficient transgenesis in Macrostomum lignano, a flatworm model organism for stem cell research.</title>
        <authorList>
            <person name="Berezikov E."/>
        </authorList>
    </citation>
    <scope>NUCLEOTIDE SEQUENCE [LARGE SCALE GENOMIC DNA]</scope>
    <source>
        <strain evidence="2">DV1</strain>
        <tissue evidence="2">Whole organism</tissue>
    </source>
</reference>
<dbReference type="PRINTS" id="PR01438">
    <property type="entry name" value="UNVRSLSTRESS"/>
</dbReference>
<comment type="caution">
    <text evidence="2">The sequence shown here is derived from an EMBL/GenBank/DDBJ whole genome shotgun (WGS) entry which is preliminary data.</text>
</comment>
<dbReference type="OrthoDB" id="843225at2759"/>
<keyword evidence="3" id="KW-1185">Reference proteome</keyword>
<dbReference type="InterPro" id="IPR014729">
    <property type="entry name" value="Rossmann-like_a/b/a_fold"/>
</dbReference>
<dbReference type="PANTHER" id="PTHR46989">
    <property type="entry name" value="USP DOMAIN-CONTAINING PROTEIN"/>
    <property type="match status" value="1"/>
</dbReference>
<dbReference type="Proteomes" id="UP000215902">
    <property type="component" value="Unassembled WGS sequence"/>
</dbReference>
<proteinExistence type="predicted"/>
<dbReference type="Pfam" id="PF00582">
    <property type="entry name" value="Usp"/>
    <property type="match status" value="1"/>
</dbReference>
<gene>
    <name evidence="2" type="ORF">BOX15_Mlig002466g5</name>
</gene>
<organism evidence="2 3">
    <name type="scientific">Macrostomum lignano</name>
    <dbReference type="NCBI Taxonomy" id="282301"/>
    <lineage>
        <taxon>Eukaryota</taxon>
        <taxon>Metazoa</taxon>
        <taxon>Spiralia</taxon>
        <taxon>Lophotrochozoa</taxon>
        <taxon>Platyhelminthes</taxon>
        <taxon>Rhabditophora</taxon>
        <taxon>Macrostomorpha</taxon>
        <taxon>Macrostomida</taxon>
        <taxon>Macrostomidae</taxon>
        <taxon>Macrostomum</taxon>
    </lineage>
</organism>